<comment type="caution">
    <text evidence="2">The sequence shown here is derived from an EMBL/GenBank/DDBJ whole genome shotgun (WGS) entry which is preliminary data.</text>
</comment>
<evidence type="ECO:0000313" key="3">
    <source>
        <dbReference type="Proteomes" id="UP001066276"/>
    </source>
</evidence>
<gene>
    <name evidence="2" type="ORF">NDU88_006355</name>
</gene>
<proteinExistence type="predicted"/>
<dbReference type="AlphaFoldDB" id="A0AAV7MH88"/>
<evidence type="ECO:0000256" key="1">
    <source>
        <dbReference type="SAM" id="MobiDB-lite"/>
    </source>
</evidence>
<keyword evidence="3" id="KW-1185">Reference proteome</keyword>
<reference evidence="2" key="1">
    <citation type="journal article" date="2022" name="bioRxiv">
        <title>Sequencing and chromosome-scale assembly of the giantPleurodeles waltlgenome.</title>
        <authorList>
            <person name="Brown T."/>
            <person name="Elewa A."/>
            <person name="Iarovenko S."/>
            <person name="Subramanian E."/>
            <person name="Araus A.J."/>
            <person name="Petzold A."/>
            <person name="Susuki M."/>
            <person name="Suzuki K.-i.T."/>
            <person name="Hayashi T."/>
            <person name="Toyoda A."/>
            <person name="Oliveira C."/>
            <person name="Osipova E."/>
            <person name="Leigh N.D."/>
            <person name="Simon A."/>
            <person name="Yun M.H."/>
        </authorList>
    </citation>
    <scope>NUCLEOTIDE SEQUENCE</scope>
    <source>
        <strain evidence="2">20211129_DDA</strain>
        <tissue evidence="2">Liver</tissue>
    </source>
</reference>
<sequence length="98" mass="10481">MVATHIYLPLIRDGGAEWCSRVGSGKRGWRRLGRQLFSGGGLDLLMLSTQQHQPAVSGWESAASHSRGPLESTGSSLTQAPPLPLPSCTEDLLCSGRH</sequence>
<feature type="region of interest" description="Disordered" evidence="1">
    <location>
        <begin position="56"/>
        <end position="98"/>
    </location>
</feature>
<dbReference type="EMBL" id="JANPWB010000014">
    <property type="protein sequence ID" value="KAJ1101283.1"/>
    <property type="molecule type" value="Genomic_DNA"/>
</dbReference>
<accession>A0AAV7MH88</accession>
<dbReference type="Proteomes" id="UP001066276">
    <property type="component" value="Chromosome 10"/>
</dbReference>
<evidence type="ECO:0000313" key="2">
    <source>
        <dbReference type="EMBL" id="KAJ1101283.1"/>
    </source>
</evidence>
<organism evidence="2 3">
    <name type="scientific">Pleurodeles waltl</name>
    <name type="common">Iberian ribbed newt</name>
    <dbReference type="NCBI Taxonomy" id="8319"/>
    <lineage>
        <taxon>Eukaryota</taxon>
        <taxon>Metazoa</taxon>
        <taxon>Chordata</taxon>
        <taxon>Craniata</taxon>
        <taxon>Vertebrata</taxon>
        <taxon>Euteleostomi</taxon>
        <taxon>Amphibia</taxon>
        <taxon>Batrachia</taxon>
        <taxon>Caudata</taxon>
        <taxon>Salamandroidea</taxon>
        <taxon>Salamandridae</taxon>
        <taxon>Pleurodelinae</taxon>
        <taxon>Pleurodeles</taxon>
    </lineage>
</organism>
<name>A0AAV7MH88_PLEWA</name>
<protein>
    <submittedName>
        <fullName evidence="2">Uncharacterized protein</fullName>
    </submittedName>
</protein>